<dbReference type="AlphaFoldDB" id="A0A821SQ73"/>
<reference evidence="3" key="1">
    <citation type="submission" date="2021-02" db="EMBL/GenBank/DDBJ databases">
        <authorList>
            <person name="Nowell W R."/>
        </authorList>
    </citation>
    <scope>NUCLEOTIDE SEQUENCE</scope>
</reference>
<dbReference type="Proteomes" id="UP000663838">
    <property type="component" value="Unassembled WGS sequence"/>
</dbReference>
<proteinExistence type="predicted"/>
<evidence type="ECO:0000256" key="1">
    <source>
        <dbReference type="SAM" id="SignalP"/>
    </source>
</evidence>
<feature type="signal peptide" evidence="1">
    <location>
        <begin position="1"/>
        <end position="22"/>
    </location>
</feature>
<protein>
    <recommendedName>
        <fullName evidence="2">DUF4789 domain-containing protein</fullName>
    </recommendedName>
</protein>
<evidence type="ECO:0000313" key="3">
    <source>
        <dbReference type="EMBL" id="CAF4863563.1"/>
    </source>
</evidence>
<feature type="domain" description="DUF4789" evidence="2">
    <location>
        <begin position="61"/>
        <end position="160"/>
    </location>
</feature>
<dbReference type="EMBL" id="CAJOBS010003689">
    <property type="protein sequence ID" value="CAF4863563.1"/>
    <property type="molecule type" value="Genomic_DNA"/>
</dbReference>
<evidence type="ECO:0000259" key="2">
    <source>
        <dbReference type="Pfam" id="PF16033"/>
    </source>
</evidence>
<evidence type="ECO:0000313" key="4">
    <source>
        <dbReference type="Proteomes" id="UP000663838"/>
    </source>
</evidence>
<organism evidence="3 4">
    <name type="scientific">Rotaria socialis</name>
    <dbReference type="NCBI Taxonomy" id="392032"/>
    <lineage>
        <taxon>Eukaryota</taxon>
        <taxon>Metazoa</taxon>
        <taxon>Spiralia</taxon>
        <taxon>Gnathifera</taxon>
        <taxon>Rotifera</taxon>
        <taxon>Eurotatoria</taxon>
        <taxon>Bdelloidea</taxon>
        <taxon>Philodinida</taxon>
        <taxon>Philodinidae</taxon>
        <taxon>Rotaria</taxon>
    </lineage>
</organism>
<comment type="caution">
    <text evidence="3">The sequence shown here is derived from an EMBL/GenBank/DDBJ whole genome shotgun (WGS) entry which is preliminary data.</text>
</comment>
<feature type="chain" id="PRO_5032965394" description="DUF4789 domain-containing protein" evidence="1">
    <location>
        <begin position="23"/>
        <end position="227"/>
    </location>
</feature>
<dbReference type="PANTHER" id="PTHR21177">
    <property type="entry name" value="IP06524P-RELATED"/>
    <property type="match status" value="1"/>
</dbReference>
<name>A0A821SQ73_9BILA</name>
<dbReference type="Pfam" id="PF16033">
    <property type="entry name" value="DUF4789"/>
    <property type="match status" value="1"/>
</dbReference>
<accession>A0A821SQ73</accession>
<dbReference type="InterPro" id="IPR031993">
    <property type="entry name" value="DUF4789"/>
</dbReference>
<keyword evidence="1" id="KW-0732">Signal</keyword>
<dbReference type="PANTHER" id="PTHR21177:SF7">
    <property type="entry name" value="GH11627P"/>
    <property type="match status" value="1"/>
</dbReference>
<sequence length="227" mass="24833">MELKCSSLLIITLFATLVISNAQGVVRSDHKGHCAPRLCPPDRIFVPATQQCHDPQDTSVCPDSRELFLTAYGTAICDCPVGTVESSNGLNVVVCEPILSKGHFCKEGQVIWFKDFNSPAQCLPDPCHGKNLQRLPGSLPFVPSQNNGECHQLGQTSGVCLPGLIYALHLPTLSGVCETLENLGYEQFNQTDLAFLNRRYGKTVVKNNALVDNFGQMQLFGTWSMGY</sequence>
<gene>
    <name evidence="3" type="ORF">TOA249_LOCUS27898</name>
</gene>